<keyword evidence="4" id="KW-1185">Reference proteome</keyword>
<dbReference type="OrthoDB" id="2994675at2759"/>
<evidence type="ECO:0000313" key="4">
    <source>
        <dbReference type="Proteomes" id="UP000284706"/>
    </source>
</evidence>
<protein>
    <recommendedName>
        <fullName evidence="2">DUF6699 domain-containing protein</fullName>
    </recommendedName>
</protein>
<proteinExistence type="predicted"/>
<feature type="compositionally biased region" description="Low complexity" evidence="1">
    <location>
        <begin position="17"/>
        <end position="34"/>
    </location>
</feature>
<accession>A0A409W1L8</accession>
<evidence type="ECO:0000259" key="2">
    <source>
        <dbReference type="Pfam" id="PF20415"/>
    </source>
</evidence>
<sequence length="268" mass="28959">MNTYPTSPKDSFQTWGSSASSSYSASPKQLSSSSSWGTVASVHSKTSIGTVTPTVVRDVPIPDDSSWGSQSTLVNSPHSSWPASPSVSYIGSSASSVTLVNAETPVQGLPHLGNPTRGLVALHPALHDGRLAFNFANPPPPPHPSAVQIYSICHSSAFNPCMSYAQINFDGFPHWILRLELPHALTVITILQHVYHYLQEPDMHGLQSGVHAPRNHHQMTYSRDARTQTYCATGQKRIAFLGPRTFFAGLVPSAGANAWTILFTRSSR</sequence>
<feature type="region of interest" description="Disordered" evidence="1">
    <location>
        <begin position="1"/>
        <end position="34"/>
    </location>
</feature>
<dbReference type="EMBL" id="NHYE01005459">
    <property type="protein sequence ID" value="PPQ72401.1"/>
    <property type="molecule type" value="Genomic_DNA"/>
</dbReference>
<comment type="caution">
    <text evidence="3">The sequence shown here is derived from an EMBL/GenBank/DDBJ whole genome shotgun (WGS) entry which is preliminary data.</text>
</comment>
<gene>
    <name evidence="3" type="ORF">CVT26_003793</name>
</gene>
<dbReference type="InParanoid" id="A0A409W1L8"/>
<evidence type="ECO:0000313" key="3">
    <source>
        <dbReference type="EMBL" id="PPQ72401.1"/>
    </source>
</evidence>
<dbReference type="InterPro" id="IPR046522">
    <property type="entry name" value="DUF6699"/>
</dbReference>
<feature type="domain" description="DUF6699" evidence="2">
    <location>
        <begin position="146"/>
        <end position="253"/>
    </location>
</feature>
<reference evidence="3 4" key="1">
    <citation type="journal article" date="2018" name="Evol. Lett.">
        <title>Horizontal gene cluster transfer increased hallucinogenic mushroom diversity.</title>
        <authorList>
            <person name="Reynolds H.T."/>
            <person name="Vijayakumar V."/>
            <person name="Gluck-Thaler E."/>
            <person name="Korotkin H.B."/>
            <person name="Matheny P.B."/>
            <person name="Slot J.C."/>
        </authorList>
    </citation>
    <scope>NUCLEOTIDE SEQUENCE [LARGE SCALE GENOMIC DNA]</scope>
    <source>
        <strain evidence="3 4">SRW20</strain>
    </source>
</reference>
<dbReference type="Pfam" id="PF20415">
    <property type="entry name" value="DUF6699"/>
    <property type="match status" value="1"/>
</dbReference>
<dbReference type="Proteomes" id="UP000284706">
    <property type="component" value="Unassembled WGS sequence"/>
</dbReference>
<feature type="compositionally biased region" description="Polar residues" evidence="1">
    <location>
        <begin position="1"/>
        <end position="16"/>
    </location>
</feature>
<name>A0A409W1L8_9AGAR</name>
<dbReference type="AlphaFoldDB" id="A0A409W1L8"/>
<evidence type="ECO:0000256" key="1">
    <source>
        <dbReference type="SAM" id="MobiDB-lite"/>
    </source>
</evidence>
<organism evidence="3 4">
    <name type="scientific">Gymnopilus dilepis</name>
    <dbReference type="NCBI Taxonomy" id="231916"/>
    <lineage>
        <taxon>Eukaryota</taxon>
        <taxon>Fungi</taxon>
        <taxon>Dikarya</taxon>
        <taxon>Basidiomycota</taxon>
        <taxon>Agaricomycotina</taxon>
        <taxon>Agaricomycetes</taxon>
        <taxon>Agaricomycetidae</taxon>
        <taxon>Agaricales</taxon>
        <taxon>Agaricineae</taxon>
        <taxon>Hymenogastraceae</taxon>
        <taxon>Gymnopilus</taxon>
    </lineage>
</organism>